<reference evidence="1" key="1">
    <citation type="journal article" date="2021" name="Proc. Natl. Acad. Sci. U.S.A.">
        <title>A Catalog of Tens of Thousands of Viruses from Human Metagenomes Reveals Hidden Associations with Chronic Diseases.</title>
        <authorList>
            <person name="Tisza M.J."/>
            <person name="Buck C.B."/>
        </authorList>
    </citation>
    <scope>NUCLEOTIDE SEQUENCE</scope>
    <source>
        <strain evidence="1">CtBev14</strain>
    </source>
</reference>
<dbReference type="EMBL" id="BK014667">
    <property type="protein sequence ID" value="DAD67053.1"/>
    <property type="molecule type" value="Genomic_DNA"/>
</dbReference>
<protein>
    <submittedName>
        <fullName evidence="1">Uncharacterized protein</fullName>
    </submittedName>
</protein>
<accession>A0A8S5LAM3</accession>
<name>A0A8S5LAM3_9CAUD</name>
<proteinExistence type="predicted"/>
<evidence type="ECO:0000313" key="1">
    <source>
        <dbReference type="EMBL" id="DAD67053.1"/>
    </source>
</evidence>
<organism evidence="1">
    <name type="scientific">Podoviridae sp. ctBev14</name>
    <dbReference type="NCBI Taxonomy" id="2823556"/>
    <lineage>
        <taxon>Viruses</taxon>
        <taxon>Duplodnaviria</taxon>
        <taxon>Heunggongvirae</taxon>
        <taxon>Uroviricota</taxon>
        <taxon>Caudoviricetes</taxon>
    </lineage>
</organism>
<sequence length="101" mass="12231">MEGLPKPIQQYLLLKRYNFVEPKYLLKLKEAIFASPLPLPLKYSFKLNGWFYYHYIKELTNYSESYQSILTDYDVALIQHWIKTHNKQLRKKYSPPVGHRH</sequence>